<organism evidence="1 2">
    <name type="scientific">Brucella anthropi</name>
    <name type="common">Ochrobactrum anthropi</name>
    <dbReference type="NCBI Taxonomy" id="529"/>
    <lineage>
        <taxon>Bacteria</taxon>
        <taxon>Pseudomonadati</taxon>
        <taxon>Pseudomonadota</taxon>
        <taxon>Alphaproteobacteria</taxon>
        <taxon>Hyphomicrobiales</taxon>
        <taxon>Brucellaceae</taxon>
        <taxon>Brucella/Ochrobactrum group</taxon>
        <taxon>Brucella</taxon>
    </lineage>
</organism>
<sequence length="64" mass="7343">MKLLSLTDLKQKGIPLCNSQIYRLISKGTFPKPIKIGERRNAWIETEIDAWIRARMAERDGEAA</sequence>
<name>A0A6I0DRK2_BRUAN</name>
<dbReference type="PANTHER" id="PTHR36154">
    <property type="entry name" value="DNA-BINDING TRANSCRIPTIONAL ACTIVATOR ALPA"/>
    <property type="match status" value="1"/>
</dbReference>
<dbReference type="AlphaFoldDB" id="A0A6I0DRK2"/>
<dbReference type="RefSeq" id="WP_151576582.1">
    <property type="nucleotide sequence ID" value="NZ_WBWX01000003.1"/>
</dbReference>
<gene>
    <name evidence="1" type="ORF">F9L06_11660</name>
</gene>
<evidence type="ECO:0000313" key="2">
    <source>
        <dbReference type="Proteomes" id="UP000441102"/>
    </source>
</evidence>
<dbReference type="PANTHER" id="PTHR36154:SF1">
    <property type="entry name" value="DNA-BINDING TRANSCRIPTIONAL ACTIVATOR ALPA"/>
    <property type="match status" value="1"/>
</dbReference>
<comment type="caution">
    <text evidence="1">The sequence shown here is derived from an EMBL/GenBank/DDBJ whole genome shotgun (WGS) entry which is preliminary data.</text>
</comment>
<dbReference type="InterPro" id="IPR010260">
    <property type="entry name" value="AlpA"/>
</dbReference>
<dbReference type="EMBL" id="WBWX01000003">
    <property type="protein sequence ID" value="KAB2799234.1"/>
    <property type="molecule type" value="Genomic_DNA"/>
</dbReference>
<dbReference type="Gene3D" id="1.10.238.160">
    <property type="match status" value="1"/>
</dbReference>
<reference evidence="1 2" key="1">
    <citation type="submission" date="2019-09" db="EMBL/GenBank/DDBJ databases">
        <title>Taxonomic organization of the family Brucellaceae based on a phylogenomic approach.</title>
        <authorList>
            <person name="Leclercq S."/>
            <person name="Cloeckaert A."/>
            <person name="Zygmunt M.S."/>
        </authorList>
    </citation>
    <scope>NUCLEOTIDE SEQUENCE [LARGE SCALE GENOMIC DNA]</scope>
    <source>
        <strain evidence="1 2">CCUG 34461</strain>
    </source>
</reference>
<dbReference type="Proteomes" id="UP000441102">
    <property type="component" value="Unassembled WGS sequence"/>
</dbReference>
<protein>
    <submittedName>
        <fullName evidence="1">AlpA family phage regulatory protein</fullName>
    </submittedName>
</protein>
<evidence type="ECO:0000313" key="1">
    <source>
        <dbReference type="EMBL" id="KAB2799234.1"/>
    </source>
</evidence>
<proteinExistence type="predicted"/>
<accession>A0A6I0DRK2</accession>
<dbReference type="InterPro" id="IPR052931">
    <property type="entry name" value="Prophage_regulatory_activator"/>
</dbReference>
<dbReference type="Pfam" id="PF05930">
    <property type="entry name" value="Phage_AlpA"/>
    <property type="match status" value="1"/>
</dbReference>